<sequence>MHFLYPELGFMQIGDAMTVAPMLPALACGCHGCTFIFFFGEVSECYECVWELTVDGSGGAVAAVMVSARCRGGLMRFSARMKLAAVEARVQTCRRYDGDGDVVVVGEIHG</sequence>
<gene>
    <name evidence="1" type="ORF">DEO72_LG2g1653</name>
    <name evidence="2" type="ORF">DEO72_LG7g1276</name>
</gene>
<dbReference type="EMBL" id="CP039351">
    <property type="protein sequence ID" value="QCD99989.1"/>
    <property type="molecule type" value="Genomic_DNA"/>
</dbReference>
<evidence type="ECO:0000313" key="1">
    <source>
        <dbReference type="EMBL" id="QCD81328.1"/>
    </source>
</evidence>
<name>A0A4D6KUC4_VIGUN</name>
<protein>
    <submittedName>
        <fullName evidence="1">Uncharacterized protein</fullName>
    </submittedName>
</protein>
<dbReference type="EMBL" id="CP039346">
    <property type="protein sequence ID" value="QCD81328.1"/>
    <property type="molecule type" value="Genomic_DNA"/>
</dbReference>
<accession>A0A4D6KUC4</accession>
<keyword evidence="3" id="KW-1185">Reference proteome</keyword>
<proteinExistence type="predicted"/>
<dbReference type="Proteomes" id="UP000501690">
    <property type="component" value="Linkage Group LG2"/>
</dbReference>
<evidence type="ECO:0000313" key="2">
    <source>
        <dbReference type="EMBL" id="QCD99989.1"/>
    </source>
</evidence>
<organism evidence="1 3">
    <name type="scientific">Vigna unguiculata</name>
    <name type="common">Cowpea</name>
    <dbReference type="NCBI Taxonomy" id="3917"/>
    <lineage>
        <taxon>Eukaryota</taxon>
        <taxon>Viridiplantae</taxon>
        <taxon>Streptophyta</taxon>
        <taxon>Embryophyta</taxon>
        <taxon>Tracheophyta</taxon>
        <taxon>Spermatophyta</taxon>
        <taxon>Magnoliopsida</taxon>
        <taxon>eudicotyledons</taxon>
        <taxon>Gunneridae</taxon>
        <taxon>Pentapetalae</taxon>
        <taxon>rosids</taxon>
        <taxon>fabids</taxon>
        <taxon>Fabales</taxon>
        <taxon>Fabaceae</taxon>
        <taxon>Papilionoideae</taxon>
        <taxon>50 kb inversion clade</taxon>
        <taxon>NPAAA clade</taxon>
        <taxon>indigoferoid/millettioid clade</taxon>
        <taxon>Phaseoleae</taxon>
        <taxon>Vigna</taxon>
    </lineage>
</organism>
<dbReference type="AlphaFoldDB" id="A0A4D6KUC4"/>
<evidence type="ECO:0000313" key="3">
    <source>
        <dbReference type="Proteomes" id="UP000501690"/>
    </source>
</evidence>
<reference evidence="1 3" key="1">
    <citation type="submission" date="2019-04" db="EMBL/GenBank/DDBJ databases">
        <title>An improved genome assembly and genetic linkage map for asparagus bean, Vigna unguiculata ssp. sesquipedialis.</title>
        <authorList>
            <person name="Xia Q."/>
            <person name="Zhang R."/>
            <person name="Dong Y."/>
        </authorList>
    </citation>
    <scope>NUCLEOTIDE SEQUENCE [LARGE SCALE GENOMIC DNA]</scope>
    <source>
        <tissue evidence="1">Leaf</tissue>
    </source>
</reference>
<dbReference type="Proteomes" id="UP000501690">
    <property type="component" value="Linkage Group LG7"/>
</dbReference>